<dbReference type="GO" id="GO:0005524">
    <property type="term" value="F:ATP binding"/>
    <property type="evidence" value="ECO:0007669"/>
    <property type="project" value="UniProtKB-KW"/>
</dbReference>
<dbReference type="Proteomes" id="UP000051515">
    <property type="component" value="Unassembled WGS sequence"/>
</dbReference>
<dbReference type="PATRIC" id="fig|1423788.3.peg.2269"/>
<dbReference type="AlphaFoldDB" id="A0A0R1KJ55"/>
<accession>A0A0R1KJ55</accession>
<dbReference type="InterPro" id="IPR017871">
    <property type="entry name" value="ABC_transporter-like_CS"/>
</dbReference>
<dbReference type="STRING" id="1423788.FC78_GL002200"/>
<keyword evidence="3 5" id="KW-0067">ATP-binding</keyword>
<feature type="domain" description="ABC transporter" evidence="4">
    <location>
        <begin position="4"/>
        <end position="257"/>
    </location>
</feature>
<dbReference type="PROSITE" id="PS00211">
    <property type="entry name" value="ABC_TRANSPORTER_1"/>
    <property type="match status" value="1"/>
</dbReference>
<protein>
    <submittedName>
        <fullName evidence="5">ABC transporter ATP-binding protein</fullName>
    </submittedName>
</protein>
<dbReference type="GO" id="GO:0016887">
    <property type="term" value="F:ATP hydrolysis activity"/>
    <property type="evidence" value="ECO:0007669"/>
    <property type="project" value="InterPro"/>
</dbReference>
<name>A0A0R1KJ55_9LACO</name>
<dbReference type="InterPro" id="IPR027417">
    <property type="entry name" value="P-loop_NTPase"/>
</dbReference>
<keyword evidence="6" id="KW-1185">Reference proteome</keyword>
<evidence type="ECO:0000256" key="3">
    <source>
        <dbReference type="ARBA" id="ARBA00022840"/>
    </source>
</evidence>
<dbReference type="SUPFAM" id="SSF52540">
    <property type="entry name" value="P-loop containing nucleoside triphosphate hydrolases"/>
    <property type="match status" value="1"/>
</dbReference>
<keyword evidence="1" id="KW-0813">Transport</keyword>
<dbReference type="SMART" id="SM00382">
    <property type="entry name" value="AAA"/>
    <property type="match status" value="1"/>
</dbReference>
<evidence type="ECO:0000256" key="1">
    <source>
        <dbReference type="ARBA" id="ARBA00022448"/>
    </source>
</evidence>
<organism evidence="5 6">
    <name type="scientific">Companilactobacillus bobalius DSM 19674</name>
    <dbReference type="NCBI Taxonomy" id="1423788"/>
    <lineage>
        <taxon>Bacteria</taxon>
        <taxon>Bacillati</taxon>
        <taxon>Bacillota</taxon>
        <taxon>Bacilli</taxon>
        <taxon>Lactobacillales</taxon>
        <taxon>Lactobacillaceae</taxon>
        <taxon>Companilactobacillus</taxon>
        <taxon>Companilactobacillus bobalius</taxon>
    </lineage>
</organism>
<evidence type="ECO:0000313" key="5">
    <source>
        <dbReference type="EMBL" id="KRK83388.1"/>
    </source>
</evidence>
<dbReference type="PANTHER" id="PTHR42711">
    <property type="entry name" value="ABC TRANSPORTER ATP-BINDING PROTEIN"/>
    <property type="match status" value="1"/>
</dbReference>
<dbReference type="EMBL" id="AZDY01000037">
    <property type="protein sequence ID" value="KRK83388.1"/>
    <property type="molecule type" value="Genomic_DNA"/>
</dbReference>
<dbReference type="InterPro" id="IPR003439">
    <property type="entry name" value="ABC_transporter-like_ATP-bd"/>
</dbReference>
<sequence>MSMIEVSNLTKDFRKTIKSPGLVGAFKSLIKPKYETFEAVKDLSFEVPKGEILGFIGANGAGKSTTIKMLTGILTPTSGYCRINDKIPQEDRQNYVKDIGVVFGQRTQLWWDLPLRETYSVLKEIYNVPDKDFYKRMDFLNEVLDLNDFITSPVRTLSLGQRMRADIAASLLHNPKVLFLDEPTIGLDVSVKDKIRHAIEQINQEEQTTIILTTHDLGDIELLCNRVFMIDHGQEVFDGTIKQLKNRFGHIREIEFELVNAEDANRLNFSQFGSAIEYSQNEKNVRVKFDSSKVSVPDVIRLTLSQVDVQDISVKDADIEDIVRRIFRKEAAEHD</sequence>
<dbReference type="RefSeq" id="WP_056952910.1">
    <property type="nucleotide sequence ID" value="NZ_AZDY01000037.1"/>
</dbReference>
<evidence type="ECO:0000259" key="4">
    <source>
        <dbReference type="PROSITE" id="PS50893"/>
    </source>
</evidence>
<evidence type="ECO:0000313" key="6">
    <source>
        <dbReference type="Proteomes" id="UP000051515"/>
    </source>
</evidence>
<comment type="caution">
    <text evidence="5">The sequence shown here is derived from an EMBL/GenBank/DDBJ whole genome shotgun (WGS) entry which is preliminary data.</text>
</comment>
<gene>
    <name evidence="5" type="ORF">FC78_GL002200</name>
</gene>
<dbReference type="PROSITE" id="PS50893">
    <property type="entry name" value="ABC_TRANSPORTER_2"/>
    <property type="match status" value="1"/>
</dbReference>
<dbReference type="Gene3D" id="3.40.50.300">
    <property type="entry name" value="P-loop containing nucleotide triphosphate hydrolases"/>
    <property type="match status" value="1"/>
</dbReference>
<evidence type="ECO:0000256" key="2">
    <source>
        <dbReference type="ARBA" id="ARBA00022741"/>
    </source>
</evidence>
<keyword evidence="2" id="KW-0547">Nucleotide-binding</keyword>
<dbReference type="PANTHER" id="PTHR42711:SF1">
    <property type="entry name" value="ABC-TRANSPORT PROTEIN, ATP-BINDING COMPONENT"/>
    <property type="match status" value="1"/>
</dbReference>
<dbReference type="InterPro" id="IPR003593">
    <property type="entry name" value="AAA+_ATPase"/>
</dbReference>
<dbReference type="InterPro" id="IPR050763">
    <property type="entry name" value="ABC_transporter_ATP-binding"/>
</dbReference>
<dbReference type="Pfam" id="PF00005">
    <property type="entry name" value="ABC_tran"/>
    <property type="match status" value="1"/>
</dbReference>
<dbReference type="OrthoDB" id="9804819at2"/>
<reference evidence="5 6" key="1">
    <citation type="journal article" date="2015" name="Genome Announc.">
        <title>Expanding the biotechnology potential of lactobacilli through comparative genomics of 213 strains and associated genera.</title>
        <authorList>
            <person name="Sun Z."/>
            <person name="Harris H.M."/>
            <person name="McCann A."/>
            <person name="Guo C."/>
            <person name="Argimon S."/>
            <person name="Zhang W."/>
            <person name="Yang X."/>
            <person name="Jeffery I.B."/>
            <person name="Cooney J.C."/>
            <person name="Kagawa T.F."/>
            <person name="Liu W."/>
            <person name="Song Y."/>
            <person name="Salvetti E."/>
            <person name="Wrobel A."/>
            <person name="Rasinkangas P."/>
            <person name="Parkhill J."/>
            <person name="Rea M.C."/>
            <person name="O'Sullivan O."/>
            <person name="Ritari J."/>
            <person name="Douillard F.P."/>
            <person name="Paul Ross R."/>
            <person name="Yang R."/>
            <person name="Briner A.E."/>
            <person name="Felis G.E."/>
            <person name="de Vos W.M."/>
            <person name="Barrangou R."/>
            <person name="Klaenhammer T.R."/>
            <person name="Caufield P.W."/>
            <person name="Cui Y."/>
            <person name="Zhang H."/>
            <person name="O'Toole P.W."/>
        </authorList>
    </citation>
    <scope>NUCLEOTIDE SEQUENCE [LARGE SCALE GENOMIC DNA]</scope>
    <source>
        <strain evidence="5 6">DSM 19674</strain>
    </source>
</reference>
<proteinExistence type="predicted"/>